<dbReference type="SUPFAM" id="SSF161098">
    <property type="entry name" value="MetI-like"/>
    <property type="match status" value="1"/>
</dbReference>
<protein>
    <submittedName>
        <fullName evidence="9">NitT/TauT family transport system permease protein</fullName>
    </submittedName>
</protein>
<keyword evidence="10" id="KW-1185">Reference proteome</keyword>
<dbReference type="OrthoDB" id="9783295at2"/>
<dbReference type="Proteomes" id="UP000294545">
    <property type="component" value="Unassembled WGS sequence"/>
</dbReference>
<dbReference type="InterPro" id="IPR035906">
    <property type="entry name" value="MetI-like_sf"/>
</dbReference>
<feature type="transmembrane region" description="Helical" evidence="7">
    <location>
        <begin position="26"/>
        <end position="48"/>
    </location>
</feature>
<evidence type="ECO:0000259" key="8">
    <source>
        <dbReference type="PROSITE" id="PS50928"/>
    </source>
</evidence>
<feature type="transmembrane region" description="Helical" evidence="7">
    <location>
        <begin position="203"/>
        <end position="226"/>
    </location>
</feature>
<dbReference type="GO" id="GO:0055085">
    <property type="term" value="P:transmembrane transport"/>
    <property type="evidence" value="ECO:0007669"/>
    <property type="project" value="InterPro"/>
</dbReference>
<comment type="caution">
    <text evidence="9">The sequence shown here is derived from an EMBL/GenBank/DDBJ whole genome shotgun (WGS) entry which is preliminary data.</text>
</comment>
<comment type="subcellular location">
    <subcellularLocation>
        <location evidence="1 7">Cell membrane</location>
        <topology evidence="1 7">Multi-pass membrane protein</topology>
    </subcellularLocation>
</comment>
<dbReference type="Gene3D" id="1.10.3720.10">
    <property type="entry name" value="MetI-like"/>
    <property type="match status" value="1"/>
</dbReference>
<keyword evidence="2 7" id="KW-0813">Transport</keyword>
<evidence type="ECO:0000256" key="1">
    <source>
        <dbReference type="ARBA" id="ARBA00004651"/>
    </source>
</evidence>
<keyword evidence="3" id="KW-1003">Cell membrane</keyword>
<comment type="similarity">
    <text evidence="7">Belongs to the binding-protein-dependent transport system permease family.</text>
</comment>
<sequence>MNKNTPSLEQQNFIKAHQKKHVLINVYRIIIFFSFFGLWELCSAYRIIDPFIFSSPSRMIKTFYTMLMDGSIFYHTGITLFETLLSFFVGSFLGVVIAVVLWWNQTIAKVLEPYLVVLNSLPKTALAPILIVWLGNNMKSIIITALTVSIVVTILQVYNGFLNVEKDMIKLIYTFNGTKLDVLKKVVIPSNVPTIISTMKINIGLSLIGVIIGEFLSAKAGLGYLIVYGSQVFKLDWVMMSIIILSLLATGLYQFIVWIENKITKY</sequence>
<feature type="transmembrane region" description="Helical" evidence="7">
    <location>
        <begin position="84"/>
        <end position="103"/>
    </location>
</feature>
<dbReference type="RefSeq" id="WP_132283070.1">
    <property type="nucleotide sequence ID" value="NZ_SMGQ01000015.1"/>
</dbReference>
<evidence type="ECO:0000256" key="2">
    <source>
        <dbReference type="ARBA" id="ARBA00022448"/>
    </source>
</evidence>
<accession>A0A4R1MDM6</accession>
<keyword evidence="4 7" id="KW-0812">Transmembrane</keyword>
<proteinExistence type="inferred from homology"/>
<gene>
    <name evidence="9" type="ORF">EDC19_2397</name>
</gene>
<dbReference type="EMBL" id="SMGQ01000015">
    <property type="protein sequence ID" value="TCK90628.1"/>
    <property type="molecule type" value="Genomic_DNA"/>
</dbReference>
<evidence type="ECO:0000256" key="6">
    <source>
        <dbReference type="ARBA" id="ARBA00023136"/>
    </source>
</evidence>
<name>A0A4R1MDM6_9FIRM</name>
<dbReference type="PROSITE" id="PS50928">
    <property type="entry name" value="ABC_TM1"/>
    <property type="match status" value="1"/>
</dbReference>
<dbReference type="GO" id="GO:0005886">
    <property type="term" value="C:plasma membrane"/>
    <property type="evidence" value="ECO:0007669"/>
    <property type="project" value="UniProtKB-SubCell"/>
</dbReference>
<keyword evidence="5 7" id="KW-1133">Transmembrane helix</keyword>
<feature type="domain" description="ABC transmembrane type-1" evidence="8">
    <location>
        <begin position="76"/>
        <end position="257"/>
    </location>
</feature>
<dbReference type="Pfam" id="PF00528">
    <property type="entry name" value="BPD_transp_1"/>
    <property type="match status" value="1"/>
</dbReference>
<dbReference type="CDD" id="cd06261">
    <property type="entry name" value="TM_PBP2"/>
    <property type="match status" value="1"/>
</dbReference>
<feature type="transmembrane region" description="Helical" evidence="7">
    <location>
        <begin position="238"/>
        <end position="259"/>
    </location>
</feature>
<feature type="transmembrane region" description="Helical" evidence="7">
    <location>
        <begin position="141"/>
        <end position="161"/>
    </location>
</feature>
<dbReference type="InterPro" id="IPR000515">
    <property type="entry name" value="MetI-like"/>
</dbReference>
<evidence type="ECO:0000256" key="4">
    <source>
        <dbReference type="ARBA" id="ARBA00022692"/>
    </source>
</evidence>
<evidence type="ECO:0000313" key="9">
    <source>
        <dbReference type="EMBL" id="TCK90628.1"/>
    </source>
</evidence>
<evidence type="ECO:0000256" key="7">
    <source>
        <dbReference type="RuleBase" id="RU363032"/>
    </source>
</evidence>
<keyword evidence="6 7" id="KW-0472">Membrane</keyword>
<evidence type="ECO:0000256" key="3">
    <source>
        <dbReference type="ARBA" id="ARBA00022475"/>
    </source>
</evidence>
<dbReference type="AlphaFoldDB" id="A0A4R1MDM6"/>
<dbReference type="PANTHER" id="PTHR30151">
    <property type="entry name" value="ALKANE SULFONATE ABC TRANSPORTER-RELATED, MEMBRANE SUBUNIT"/>
    <property type="match status" value="1"/>
</dbReference>
<reference evidence="9 10" key="1">
    <citation type="submission" date="2019-03" db="EMBL/GenBank/DDBJ databases">
        <title>Genomic Encyclopedia of Type Strains, Phase IV (KMG-IV): sequencing the most valuable type-strain genomes for metagenomic binning, comparative biology and taxonomic classification.</title>
        <authorList>
            <person name="Goeker M."/>
        </authorList>
    </citation>
    <scope>NUCLEOTIDE SEQUENCE [LARGE SCALE GENOMIC DNA]</scope>
    <source>
        <strain evidence="9 10">DSM 24176</strain>
    </source>
</reference>
<evidence type="ECO:0000313" key="10">
    <source>
        <dbReference type="Proteomes" id="UP000294545"/>
    </source>
</evidence>
<organism evidence="9 10">
    <name type="scientific">Natranaerovirga hydrolytica</name>
    <dbReference type="NCBI Taxonomy" id="680378"/>
    <lineage>
        <taxon>Bacteria</taxon>
        <taxon>Bacillati</taxon>
        <taxon>Bacillota</taxon>
        <taxon>Clostridia</taxon>
        <taxon>Lachnospirales</taxon>
        <taxon>Natranaerovirgaceae</taxon>
        <taxon>Natranaerovirga</taxon>
    </lineage>
</organism>
<dbReference type="PANTHER" id="PTHR30151:SF19">
    <property type="entry name" value="ABC TRANSPORTER PERMEASE"/>
    <property type="match status" value="1"/>
</dbReference>
<evidence type="ECO:0000256" key="5">
    <source>
        <dbReference type="ARBA" id="ARBA00022989"/>
    </source>
</evidence>
<feature type="transmembrane region" description="Helical" evidence="7">
    <location>
        <begin position="115"/>
        <end position="135"/>
    </location>
</feature>